<evidence type="ECO:0000313" key="3">
    <source>
        <dbReference type="EMBL" id="EQA70059.1"/>
    </source>
</evidence>
<evidence type="ECO:0000259" key="2">
    <source>
        <dbReference type="PROSITE" id="PS51371"/>
    </source>
</evidence>
<name>T0FJ12_9LEPT</name>
<accession>T0FJ12</accession>
<comment type="caution">
    <text evidence="3">The sequence shown here is derived from an EMBL/GenBank/DDBJ whole genome shotgun (WGS) entry which is preliminary data.</text>
</comment>
<dbReference type="SMART" id="SM00116">
    <property type="entry name" value="CBS"/>
    <property type="match status" value="2"/>
</dbReference>
<dbReference type="InterPro" id="IPR000644">
    <property type="entry name" value="CBS_dom"/>
</dbReference>
<dbReference type="PANTHER" id="PTHR42745">
    <property type="match status" value="1"/>
</dbReference>
<sequence>MLKLDSFPILNETTILKEALETMGKFNLGIACIVDSNLKLLGLVTDGDIRRKLLKVQKPFSALFVDDALEHCIKSPICINPDAKLIDGVNLMGAKHVWDLPVVDDNLSLVGLLHLHPAISSILGE</sequence>
<protein>
    <submittedName>
        <fullName evidence="3">CBS domain protein</fullName>
    </submittedName>
</protein>
<dbReference type="Proteomes" id="UP000015442">
    <property type="component" value="Unassembled WGS sequence"/>
</dbReference>
<dbReference type="PANTHER" id="PTHR42745:SF1">
    <property type="entry name" value="ARABINOSE 5-PHOSPHATE ISOMERASE KDSD"/>
    <property type="match status" value="1"/>
</dbReference>
<organism evidence="3 4">
    <name type="scientific">Leptospira noguchii serovar Panama str. CZ214</name>
    <dbReference type="NCBI Taxonomy" id="1001595"/>
    <lineage>
        <taxon>Bacteria</taxon>
        <taxon>Pseudomonadati</taxon>
        <taxon>Spirochaetota</taxon>
        <taxon>Spirochaetia</taxon>
        <taxon>Leptospirales</taxon>
        <taxon>Leptospiraceae</taxon>
        <taxon>Leptospira</taxon>
    </lineage>
</organism>
<dbReference type="InterPro" id="IPR050986">
    <property type="entry name" value="GutQ/KpsF_isomerases"/>
</dbReference>
<reference evidence="3 4" key="1">
    <citation type="submission" date="2013-05" db="EMBL/GenBank/DDBJ databases">
        <authorList>
            <person name="Harkins D.M."/>
            <person name="Durkin A.S."/>
            <person name="Brinkac L.M."/>
            <person name="Haft D.H."/>
            <person name="Selengut J.D."/>
            <person name="Sanka R."/>
            <person name="DePew J."/>
            <person name="Purushe J."/>
            <person name="Hartskeerl R.A."/>
            <person name="Ahmed A."/>
            <person name="van der Linden H."/>
            <person name="Goris M.G.A."/>
            <person name="Vinetz J.M."/>
            <person name="Sutton G.G."/>
            <person name="Nierman W.C."/>
            <person name="Fouts D.E."/>
        </authorList>
    </citation>
    <scope>NUCLEOTIDE SEQUENCE [LARGE SCALE GENOMIC DNA]</scope>
    <source>
        <strain evidence="3 4">CZ214</strain>
    </source>
</reference>
<keyword evidence="1" id="KW-0129">CBS domain</keyword>
<evidence type="ECO:0000256" key="1">
    <source>
        <dbReference type="PROSITE-ProRule" id="PRU00703"/>
    </source>
</evidence>
<dbReference type="Pfam" id="PF00571">
    <property type="entry name" value="CBS"/>
    <property type="match status" value="2"/>
</dbReference>
<dbReference type="AlphaFoldDB" id="T0FJ12"/>
<dbReference type="Gene3D" id="3.10.580.10">
    <property type="entry name" value="CBS-domain"/>
    <property type="match status" value="1"/>
</dbReference>
<feature type="domain" description="CBS" evidence="2">
    <location>
        <begin position="1"/>
        <end position="63"/>
    </location>
</feature>
<dbReference type="EMBL" id="AKWY02000034">
    <property type="protein sequence ID" value="EQA70059.1"/>
    <property type="molecule type" value="Genomic_DNA"/>
</dbReference>
<proteinExistence type="predicted"/>
<evidence type="ECO:0000313" key="4">
    <source>
        <dbReference type="Proteomes" id="UP000015442"/>
    </source>
</evidence>
<dbReference type="InterPro" id="IPR046342">
    <property type="entry name" value="CBS_dom_sf"/>
</dbReference>
<gene>
    <name evidence="3" type="ORF">LEP1GSC059_1886</name>
</gene>
<dbReference type="PROSITE" id="PS51371">
    <property type="entry name" value="CBS"/>
    <property type="match status" value="2"/>
</dbReference>
<feature type="domain" description="CBS" evidence="2">
    <location>
        <begin position="72"/>
        <end position="125"/>
    </location>
</feature>
<dbReference type="SUPFAM" id="SSF54631">
    <property type="entry name" value="CBS-domain pair"/>
    <property type="match status" value="1"/>
</dbReference>